<dbReference type="EMBL" id="LAZR01018162">
    <property type="protein sequence ID" value="KKL97469.1"/>
    <property type="molecule type" value="Genomic_DNA"/>
</dbReference>
<comment type="caution">
    <text evidence="1">The sequence shown here is derived from an EMBL/GenBank/DDBJ whole genome shotgun (WGS) entry which is preliminary data.</text>
</comment>
<protein>
    <submittedName>
        <fullName evidence="1">Uncharacterized protein</fullName>
    </submittedName>
</protein>
<feature type="non-terminal residue" evidence="1">
    <location>
        <position position="37"/>
    </location>
</feature>
<name>A0A0F9GF48_9ZZZZ</name>
<dbReference type="AlphaFoldDB" id="A0A0F9GF48"/>
<accession>A0A0F9GF48</accession>
<sequence>MGGGLFDADESTKKRGSSRQFSMDTLFKMGCKACPLD</sequence>
<gene>
    <name evidence="1" type="ORF">LCGC14_1834220</name>
</gene>
<organism evidence="1">
    <name type="scientific">marine sediment metagenome</name>
    <dbReference type="NCBI Taxonomy" id="412755"/>
    <lineage>
        <taxon>unclassified sequences</taxon>
        <taxon>metagenomes</taxon>
        <taxon>ecological metagenomes</taxon>
    </lineage>
</organism>
<reference evidence="1" key="1">
    <citation type="journal article" date="2015" name="Nature">
        <title>Complex archaea that bridge the gap between prokaryotes and eukaryotes.</title>
        <authorList>
            <person name="Spang A."/>
            <person name="Saw J.H."/>
            <person name="Jorgensen S.L."/>
            <person name="Zaremba-Niedzwiedzka K."/>
            <person name="Martijn J."/>
            <person name="Lind A.E."/>
            <person name="van Eijk R."/>
            <person name="Schleper C."/>
            <person name="Guy L."/>
            <person name="Ettema T.J."/>
        </authorList>
    </citation>
    <scope>NUCLEOTIDE SEQUENCE</scope>
</reference>
<evidence type="ECO:0000313" key="1">
    <source>
        <dbReference type="EMBL" id="KKL97469.1"/>
    </source>
</evidence>
<proteinExistence type="predicted"/>